<protein>
    <submittedName>
        <fullName evidence="3">Uncharacterized protein</fullName>
    </submittedName>
</protein>
<dbReference type="Proteomes" id="UP001055553">
    <property type="component" value="Chromosome"/>
</dbReference>
<keyword evidence="2" id="KW-0812">Transmembrane</keyword>
<dbReference type="GeneID" id="74568324"/>
<reference evidence="4" key="1">
    <citation type="journal article" date="2022" name="Int. J. Syst. Evol. Microbiol.">
        <title>Nanobdella aerobiophila gen. nov., sp. nov., a thermoacidophilic, obligate ectosymbiotic archaeon, and proposal of Nanobdellaceae fam. nov., Nanobdellales ord. nov. and Nanobdellia class. nov.</title>
        <authorList>
            <person name="Kato S."/>
            <person name="Ogasawara A."/>
            <person name="Itoh T."/>
            <person name="Sakai H.D."/>
            <person name="Shimizu M."/>
            <person name="Yuki M."/>
            <person name="Kaneko M."/>
            <person name="Takashina T."/>
            <person name="Ohkuma M."/>
        </authorList>
    </citation>
    <scope>NUCLEOTIDE SEQUENCE [LARGE SCALE GENOMIC DNA]</scope>
    <source>
        <strain evidence="4">MJ1</strain>
    </source>
</reference>
<feature type="region of interest" description="Disordered" evidence="1">
    <location>
        <begin position="209"/>
        <end position="231"/>
    </location>
</feature>
<sequence length="471" mass="51445">MTGTPKGIRGKITKKGIALAAAGIIGSGLLGYFIGSYFHEPKEVIEYKSQKIEELIGTNSNITELIKDLSNVSDGKKILIIGEGLSNNHISDLESILGLKNVSYKLINLQPIIENHTVIENYTEIEKIFTKTSLVYANESNISLVPLYIEGKLAQNASQSYCFVIDLSNVSNKAQYSLENILKTIKNEYSNMEGYYIIKTGSIQVQNSSISTSNTSSNSTTSISTSNTSSNGTNSNIDQLLFGNNSNYTVLKIENISYRDDIAYLSVRDEINNKTYQLALSSRYLTAVLNINGKSEKFELNDDVLKYGKLYMVLEKTPAINQSANDNGVLALPNGLYASFIITNVKGTELLKLAPQLSNYTPIIPTMYNTSTPFEIYGGILGNTNPYIINYENITAYNQALGLVDTVDKILNLSTSSNPNPGSYASIGGLFPLTLTNNYTTSTVGNFTSYNIGSYVPAILLIGEEGTSIIQ</sequence>
<name>A0A915SF80_9ARCH</name>
<evidence type="ECO:0000256" key="1">
    <source>
        <dbReference type="SAM" id="MobiDB-lite"/>
    </source>
</evidence>
<proteinExistence type="predicted"/>
<evidence type="ECO:0000256" key="2">
    <source>
        <dbReference type="SAM" id="Phobius"/>
    </source>
</evidence>
<dbReference type="RefSeq" id="WP_258393566.1">
    <property type="nucleotide sequence ID" value="NZ_AP019769.1"/>
</dbReference>
<dbReference type="EMBL" id="AP019769">
    <property type="protein sequence ID" value="BBL45540.1"/>
    <property type="molecule type" value="Genomic_DNA"/>
</dbReference>
<evidence type="ECO:0000313" key="4">
    <source>
        <dbReference type="Proteomes" id="UP001055553"/>
    </source>
</evidence>
<feature type="transmembrane region" description="Helical" evidence="2">
    <location>
        <begin position="16"/>
        <end position="38"/>
    </location>
</feature>
<keyword evidence="2" id="KW-0472">Membrane</keyword>
<keyword evidence="4" id="KW-1185">Reference proteome</keyword>
<dbReference type="AlphaFoldDB" id="A0A915SF80"/>
<gene>
    <name evidence="3" type="ORF">MJ1_0376</name>
</gene>
<evidence type="ECO:0000313" key="3">
    <source>
        <dbReference type="EMBL" id="BBL45540.1"/>
    </source>
</evidence>
<dbReference type="KEGG" id="naer:MJ1_0376"/>
<accession>A0A915SF80</accession>
<organism evidence="3 4">
    <name type="scientific">Nanobdella aerobiophila</name>
    <dbReference type="NCBI Taxonomy" id="2586965"/>
    <lineage>
        <taxon>Archaea</taxon>
        <taxon>Nanobdellota</taxon>
        <taxon>Nanobdellia</taxon>
        <taxon>Nanobdellales</taxon>
        <taxon>Nanobdellaceae</taxon>
        <taxon>Nanobdella</taxon>
    </lineage>
</organism>
<keyword evidence="2" id="KW-1133">Transmembrane helix</keyword>